<organism evidence="10 11">
    <name type="scientific">Ktedonospora formicarum</name>
    <dbReference type="NCBI Taxonomy" id="2778364"/>
    <lineage>
        <taxon>Bacteria</taxon>
        <taxon>Bacillati</taxon>
        <taxon>Chloroflexota</taxon>
        <taxon>Ktedonobacteria</taxon>
        <taxon>Ktedonobacterales</taxon>
        <taxon>Ktedonobacteraceae</taxon>
        <taxon>Ktedonospora</taxon>
    </lineage>
</organism>
<gene>
    <name evidence="10" type="ORF">KSX_73130</name>
</gene>
<keyword evidence="3" id="KW-0547">Nucleotide-binding</keyword>
<feature type="transmembrane region" description="Helical" evidence="7">
    <location>
        <begin position="156"/>
        <end position="176"/>
    </location>
</feature>
<dbReference type="GO" id="GO:0016887">
    <property type="term" value="F:ATP hydrolysis activity"/>
    <property type="evidence" value="ECO:0007669"/>
    <property type="project" value="InterPro"/>
</dbReference>
<comment type="subcellular location">
    <subcellularLocation>
        <location evidence="1">Cell membrane</location>
        <topology evidence="1">Multi-pass membrane protein</topology>
    </subcellularLocation>
</comment>
<evidence type="ECO:0000256" key="3">
    <source>
        <dbReference type="ARBA" id="ARBA00022741"/>
    </source>
</evidence>
<protein>
    <submittedName>
        <fullName evidence="10">HlyB/MsbA family ABC transporter</fullName>
    </submittedName>
</protein>
<dbReference type="InterPro" id="IPR039421">
    <property type="entry name" value="Type_1_exporter"/>
</dbReference>
<dbReference type="InterPro" id="IPR036640">
    <property type="entry name" value="ABC1_TM_sf"/>
</dbReference>
<dbReference type="CDD" id="cd07346">
    <property type="entry name" value="ABC_6TM_exporters"/>
    <property type="match status" value="1"/>
</dbReference>
<dbReference type="Proteomes" id="UP000612362">
    <property type="component" value="Unassembled WGS sequence"/>
</dbReference>
<dbReference type="PANTHER" id="PTHR24221:SF423">
    <property type="entry name" value="ABC TRANSPORTER"/>
    <property type="match status" value="1"/>
</dbReference>
<feature type="transmembrane region" description="Helical" evidence="7">
    <location>
        <begin position="126"/>
        <end position="150"/>
    </location>
</feature>
<evidence type="ECO:0000256" key="4">
    <source>
        <dbReference type="ARBA" id="ARBA00022840"/>
    </source>
</evidence>
<dbReference type="Pfam" id="PF00664">
    <property type="entry name" value="ABC_membrane"/>
    <property type="match status" value="1"/>
</dbReference>
<evidence type="ECO:0000256" key="2">
    <source>
        <dbReference type="ARBA" id="ARBA00022692"/>
    </source>
</evidence>
<dbReference type="InterPro" id="IPR003593">
    <property type="entry name" value="AAA+_ATPase"/>
</dbReference>
<feature type="domain" description="ABC transporter" evidence="8">
    <location>
        <begin position="352"/>
        <end position="584"/>
    </location>
</feature>
<evidence type="ECO:0000256" key="1">
    <source>
        <dbReference type="ARBA" id="ARBA00004651"/>
    </source>
</evidence>
<evidence type="ECO:0000259" key="9">
    <source>
        <dbReference type="PROSITE" id="PS50929"/>
    </source>
</evidence>
<feature type="transmembrane region" description="Helical" evidence="7">
    <location>
        <begin position="57"/>
        <end position="81"/>
    </location>
</feature>
<comment type="caution">
    <text evidence="10">The sequence shown here is derived from an EMBL/GenBank/DDBJ whole genome shotgun (WGS) entry which is preliminary data.</text>
</comment>
<evidence type="ECO:0000256" key="6">
    <source>
        <dbReference type="ARBA" id="ARBA00023136"/>
    </source>
</evidence>
<dbReference type="InterPro" id="IPR003439">
    <property type="entry name" value="ABC_transporter-like_ATP-bd"/>
</dbReference>
<dbReference type="GO" id="GO:0005524">
    <property type="term" value="F:ATP binding"/>
    <property type="evidence" value="ECO:0007669"/>
    <property type="project" value="UniProtKB-KW"/>
</dbReference>
<dbReference type="InterPro" id="IPR027417">
    <property type="entry name" value="P-loop_NTPase"/>
</dbReference>
<reference evidence="10" key="1">
    <citation type="submission" date="2020-10" db="EMBL/GenBank/DDBJ databases">
        <title>Taxonomic study of unclassified bacteria belonging to the class Ktedonobacteria.</title>
        <authorList>
            <person name="Yabe S."/>
            <person name="Wang C.M."/>
            <person name="Zheng Y."/>
            <person name="Sakai Y."/>
            <person name="Cavaletti L."/>
            <person name="Monciardini P."/>
            <person name="Donadio S."/>
        </authorList>
    </citation>
    <scope>NUCLEOTIDE SEQUENCE</scope>
    <source>
        <strain evidence="10">SOSP1-1</strain>
    </source>
</reference>
<proteinExistence type="predicted"/>
<dbReference type="EMBL" id="BNJF01000004">
    <property type="protein sequence ID" value="GHO49150.1"/>
    <property type="molecule type" value="Genomic_DNA"/>
</dbReference>
<dbReference type="Pfam" id="PF00005">
    <property type="entry name" value="ABC_tran"/>
    <property type="match status" value="1"/>
</dbReference>
<dbReference type="PROSITE" id="PS50893">
    <property type="entry name" value="ABC_TRANSPORTER_2"/>
    <property type="match status" value="1"/>
</dbReference>
<dbReference type="RefSeq" id="WP_220198260.1">
    <property type="nucleotide sequence ID" value="NZ_BNJF01000004.1"/>
</dbReference>
<keyword evidence="4" id="KW-0067">ATP-binding</keyword>
<keyword evidence="5 7" id="KW-1133">Transmembrane helix</keyword>
<dbReference type="Gene3D" id="3.40.50.300">
    <property type="entry name" value="P-loop containing nucleotide triphosphate hydrolases"/>
    <property type="match status" value="1"/>
</dbReference>
<dbReference type="InterPro" id="IPR011527">
    <property type="entry name" value="ABC1_TM_dom"/>
</dbReference>
<evidence type="ECO:0000256" key="5">
    <source>
        <dbReference type="ARBA" id="ARBA00022989"/>
    </source>
</evidence>
<dbReference type="GO" id="GO:0005886">
    <property type="term" value="C:plasma membrane"/>
    <property type="evidence" value="ECO:0007669"/>
    <property type="project" value="UniProtKB-SubCell"/>
</dbReference>
<keyword evidence="11" id="KW-1185">Reference proteome</keyword>
<evidence type="ECO:0000313" key="10">
    <source>
        <dbReference type="EMBL" id="GHO49150.1"/>
    </source>
</evidence>
<feature type="domain" description="ABC transmembrane type-1" evidence="9">
    <location>
        <begin position="21"/>
        <end position="301"/>
    </location>
</feature>
<dbReference type="SUPFAM" id="SSF90123">
    <property type="entry name" value="ABC transporter transmembrane region"/>
    <property type="match status" value="1"/>
</dbReference>
<feature type="transmembrane region" description="Helical" evidence="7">
    <location>
        <begin position="16"/>
        <end position="37"/>
    </location>
</feature>
<feature type="transmembrane region" description="Helical" evidence="7">
    <location>
        <begin position="236"/>
        <end position="263"/>
    </location>
</feature>
<accession>A0A8J3MVB3</accession>
<sequence length="600" mass="66529">MKLWQLAWHLYRFQTGMYLCLLLIVVGGWVLYIPLGVLPSLFFDALSAHSPQAMEVWGILTLLFTAEFIRAIDILGWELLLTVTHSITSSLLQHNLFQRLLAFPGGQVLPFSTGEILNRFRDDVNVLCQLLASWFNLVGAGVFALVALVMMARISLLLTILVFLPLTIIITVAKWVRPRIEQYRHKSRQATGEVSGALGEMFNAVLAIKVARAEERVIEHVAALSRKRQRTSLQDLLFTSTVDAIFGGTHELGIGLILLFGASALHQGTLTIGEFVLFVFYLEWVPGILASISQVLPAYRQACVSLERLVALLQGAPPTTLAAHHPDLLKDAPAQGREKTPQRDPTEKLAWIAVNNLTYHHPGTVHGIEQATFSLPQGSFTVVTGRMGAGKTTLLRTLLGLLPKEAGEVSWNEKRVEDAASHFVPPYSAYTPQVPRLFSDTLRDNVLLGLATKDADLAEALSAAVMEQDLQTLPEGVGTQIGPRGVRLSGGQVQRTAAARMFIRDPDIFIIDDLSSALDVETERLLWERLFARTNSTFLVVSHRHAALRRADHILLLKDGKIEAQGTLQDLLVESEEMRWLWSGEHPHKETRETSPSEIE</sequence>
<keyword evidence="6 7" id="KW-0472">Membrane</keyword>
<evidence type="ECO:0000256" key="7">
    <source>
        <dbReference type="SAM" id="Phobius"/>
    </source>
</evidence>
<dbReference type="SUPFAM" id="SSF52540">
    <property type="entry name" value="P-loop containing nucleoside triphosphate hydrolases"/>
    <property type="match status" value="1"/>
</dbReference>
<dbReference type="GO" id="GO:0140359">
    <property type="term" value="F:ABC-type transporter activity"/>
    <property type="evidence" value="ECO:0007669"/>
    <property type="project" value="InterPro"/>
</dbReference>
<evidence type="ECO:0000313" key="11">
    <source>
        <dbReference type="Proteomes" id="UP000612362"/>
    </source>
</evidence>
<name>A0A8J3MVB3_9CHLR</name>
<dbReference type="PROSITE" id="PS50929">
    <property type="entry name" value="ABC_TM1F"/>
    <property type="match status" value="1"/>
</dbReference>
<dbReference type="Gene3D" id="1.20.1560.10">
    <property type="entry name" value="ABC transporter type 1, transmembrane domain"/>
    <property type="match status" value="1"/>
</dbReference>
<dbReference type="AlphaFoldDB" id="A0A8J3MVB3"/>
<keyword evidence="2 7" id="KW-0812">Transmembrane</keyword>
<dbReference type="SMART" id="SM00382">
    <property type="entry name" value="AAA"/>
    <property type="match status" value="1"/>
</dbReference>
<dbReference type="PANTHER" id="PTHR24221">
    <property type="entry name" value="ATP-BINDING CASSETTE SUB-FAMILY B"/>
    <property type="match status" value="1"/>
</dbReference>
<evidence type="ECO:0000259" key="8">
    <source>
        <dbReference type="PROSITE" id="PS50893"/>
    </source>
</evidence>